<dbReference type="GO" id="GO:0016747">
    <property type="term" value="F:acyltransferase activity, transferring groups other than amino-acyl groups"/>
    <property type="evidence" value="ECO:0007669"/>
    <property type="project" value="InterPro"/>
</dbReference>
<dbReference type="InterPro" id="IPR000182">
    <property type="entry name" value="GNAT_dom"/>
</dbReference>
<keyword evidence="3" id="KW-1185">Reference proteome</keyword>
<name>A0A1L8WCA9_9ENTE</name>
<dbReference type="Proteomes" id="UP000182152">
    <property type="component" value="Unassembled WGS sequence"/>
</dbReference>
<feature type="domain" description="N-acetyltransferase" evidence="1">
    <location>
        <begin position="1"/>
        <end position="153"/>
    </location>
</feature>
<dbReference type="SUPFAM" id="SSF55729">
    <property type="entry name" value="Acyl-CoA N-acyltransferases (Nat)"/>
    <property type="match status" value="1"/>
</dbReference>
<dbReference type="Gene3D" id="3.40.630.30">
    <property type="match status" value="1"/>
</dbReference>
<evidence type="ECO:0000313" key="3">
    <source>
        <dbReference type="Proteomes" id="UP000182152"/>
    </source>
</evidence>
<dbReference type="EMBL" id="JXLB01000023">
    <property type="protein sequence ID" value="OJG78678.1"/>
    <property type="molecule type" value="Genomic_DNA"/>
</dbReference>
<dbReference type="Pfam" id="PF13508">
    <property type="entry name" value="Acetyltransf_7"/>
    <property type="match status" value="1"/>
</dbReference>
<accession>A0A1L8WCA9</accession>
<evidence type="ECO:0000259" key="1">
    <source>
        <dbReference type="PROSITE" id="PS51186"/>
    </source>
</evidence>
<reference evidence="2 3" key="1">
    <citation type="submission" date="2014-12" db="EMBL/GenBank/DDBJ databases">
        <title>Draft genome sequences of 29 type strains of Enterococci.</title>
        <authorList>
            <person name="Zhong Z."/>
            <person name="Sun Z."/>
            <person name="Liu W."/>
            <person name="Zhang W."/>
            <person name="Zhang H."/>
        </authorList>
    </citation>
    <scope>NUCLEOTIDE SEQUENCE [LARGE SCALE GENOMIC DNA]</scope>
    <source>
        <strain evidence="2 3">DSM 15687</strain>
    </source>
</reference>
<gene>
    <name evidence="2" type="ORF">RV14_GL001140</name>
</gene>
<sequence>MLLPEIKKLAKTNLPWSLLLAADPEKEKVQQYLVDGTGFIWQKGQTTYGVIVFVTRESEFEIMNVAVATDLQGKGIGYTLLLYTLKELQNIKTMQQKIIVRTGSLTSNALHLYKKLGFIEQSREKDYFIKNYKSPIYENGELLRDQVTLEKTI</sequence>
<protein>
    <recommendedName>
        <fullName evidence="1">N-acetyltransferase domain-containing protein</fullName>
    </recommendedName>
</protein>
<comment type="caution">
    <text evidence="2">The sequence shown here is derived from an EMBL/GenBank/DDBJ whole genome shotgun (WGS) entry which is preliminary data.</text>
</comment>
<organism evidence="2 3">
    <name type="scientific">Enterococcus ratti</name>
    <dbReference type="NCBI Taxonomy" id="150033"/>
    <lineage>
        <taxon>Bacteria</taxon>
        <taxon>Bacillati</taxon>
        <taxon>Bacillota</taxon>
        <taxon>Bacilli</taxon>
        <taxon>Lactobacillales</taxon>
        <taxon>Enterococcaceae</taxon>
        <taxon>Enterococcus</taxon>
    </lineage>
</organism>
<dbReference type="InterPro" id="IPR016181">
    <property type="entry name" value="Acyl_CoA_acyltransferase"/>
</dbReference>
<dbReference type="AlphaFoldDB" id="A0A1L8WCA9"/>
<evidence type="ECO:0000313" key="2">
    <source>
        <dbReference type="EMBL" id="OJG78678.1"/>
    </source>
</evidence>
<dbReference type="STRING" id="150033.RV14_GL001140"/>
<dbReference type="PROSITE" id="PS51186">
    <property type="entry name" value="GNAT"/>
    <property type="match status" value="1"/>
</dbReference>
<proteinExistence type="predicted"/>